<dbReference type="RefSeq" id="WP_107138141.1">
    <property type="nucleotide sequence ID" value="NZ_PYSV01000009.1"/>
</dbReference>
<dbReference type="InterPro" id="IPR027417">
    <property type="entry name" value="P-loop_NTPase"/>
</dbReference>
<dbReference type="EMBL" id="PYSV01000009">
    <property type="protein sequence ID" value="PTA67894.1"/>
    <property type="molecule type" value="Genomic_DNA"/>
</dbReference>
<name>A0A2T3W7X2_9DEIO</name>
<sequence length="297" mass="30485">MTGTPPPSWRSLDAAVALSGVAPAVQAALHADWHTPGEAGAEPPRRRMEITAGPGGWPPGLARQSVPLMDRVAAVAAQGNVFWLDGQLRGKVDPQEVRLQAAPGAARDAWALALTEAHRAGGWLPLHAALVAGPGGAAAVLGVSGAGKSTAALRLRAGGWTVLAEDRAWVDPHGQATGLDRTLRAYRDSVERFAPALLTEFGAAPRDPRGKALLALAPAPPAPLRAVLVLAPLGAGEVTPAERVRSLWEASGVPLTALGRVQAAQAVARLAQGPVWRRVTRDEVPGAVAALLGPPGP</sequence>
<dbReference type="SUPFAM" id="SSF53795">
    <property type="entry name" value="PEP carboxykinase-like"/>
    <property type="match status" value="1"/>
</dbReference>
<accession>A0A2T3W7X2</accession>
<evidence type="ECO:0008006" key="4">
    <source>
        <dbReference type="Google" id="ProtNLM"/>
    </source>
</evidence>
<reference evidence="2 3" key="1">
    <citation type="submission" date="2018-03" db="EMBL/GenBank/DDBJ databases">
        <title>Draft genome of Deinococcus sp. OD32.</title>
        <authorList>
            <person name="Wang X.-P."/>
            <person name="Du Z.-J."/>
        </authorList>
    </citation>
    <scope>NUCLEOTIDE SEQUENCE [LARGE SCALE GENOMIC DNA]</scope>
    <source>
        <strain evidence="2 3">OD32</strain>
    </source>
</reference>
<protein>
    <recommendedName>
        <fullName evidence="4">Hpr(Ser) kinase/phosphatase</fullName>
    </recommendedName>
</protein>
<organism evidence="2 3">
    <name type="scientific">Deinococcus arcticus</name>
    <dbReference type="NCBI Taxonomy" id="2136176"/>
    <lineage>
        <taxon>Bacteria</taxon>
        <taxon>Thermotogati</taxon>
        <taxon>Deinococcota</taxon>
        <taxon>Deinococci</taxon>
        <taxon>Deinococcales</taxon>
        <taxon>Deinococcaceae</taxon>
        <taxon>Deinococcus</taxon>
    </lineage>
</organism>
<dbReference type="OrthoDB" id="63904at2"/>
<dbReference type="Proteomes" id="UP000240317">
    <property type="component" value="Unassembled WGS sequence"/>
</dbReference>
<evidence type="ECO:0000256" key="1">
    <source>
        <dbReference type="SAM" id="MobiDB-lite"/>
    </source>
</evidence>
<comment type="caution">
    <text evidence="2">The sequence shown here is derived from an EMBL/GenBank/DDBJ whole genome shotgun (WGS) entry which is preliminary data.</text>
</comment>
<gene>
    <name evidence="2" type="ORF">C8263_10895</name>
</gene>
<dbReference type="Gene3D" id="3.40.50.300">
    <property type="entry name" value="P-loop containing nucleotide triphosphate hydrolases"/>
    <property type="match status" value="1"/>
</dbReference>
<feature type="region of interest" description="Disordered" evidence="1">
    <location>
        <begin position="34"/>
        <end position="56"/>
    </location>
</feature>
<evidence type="ECO:0000313" key="2">
    <source>
        <dbReference type="EMBL" id="PTA67894.1"/>
    </source>
</evidence>
<keyword evidence="3" id="KW-1185">Reference proteome</keyword>
<dbReference type="AlphaFoldDB" id="A0A2T3W7X2"/>
<proteinExistence type="predicted"/>
<evidence type="ECO:0000313" key="3">
    <source>
        <dbReference type="Proteomes" id="UP000240317"/>
    </source>
</evidence>